<keyword evidence="2" id="KW-1185">Reference proteome</keyword>
<evidence type="ECO:0000313" key="2">
    <source>
        <dbReference type="Proteomes" id="UP000236724"/>
    </source>
</evidence>
<proteinExistence type="predicted"/>
<dbReference type="AlphaFoldDB" id="A0A1H6FBZ5"/>
<name>A0A1H6FBZ5_9GAMM</name>
<evidence type="ECO:0000313" key="1">
    <source>
        <dbReference type="EMBL" id="SEH06839.1"/>
    </source>
</evidence>
<dbReference type="OrthoDB" id="6192860at2"/>
<protein>
    <recommendedName>
        <fullName evidence="3">Transposase DDE domain protein</fullName>
    </recommendedName>
</protein>
<organism evidence="1 2">
    <name type="scientific">Candidatus Venteria ishoeyi</name>
    <dbReference type="NCBI Taxonomy" id="1899563"/>
    <lineage>
        <taxon>Bacteria</taxon>
        <taxon>Pseudomonadati</taxon>
        <taxon>Pseudomonadota</taxon>
        <taxon>Gammaproteobacteria</taxon>
        <taxon>Thiotrichales</taxon>
        <taxon>Thiotrichaceae</taxon>
        <taxon>Venteria</taxon>
    </lineage>
</organism>
<dbReference type="EMBL" id="FMSV02000508">
    <property type="protein sequence ID" value="SEH06839.1"/>
    <property type="molecule type" value="Genomic_DNA"/>
</dbReference>
<dbReference type="Proteomes" id="UP000236724">
    <property type="component" value="Unassembled WGS sequence"/>
</dbReference>
<evidence type="ECO:0008006" key="3">
    <source>
        <dbReference type="Google" id="ProtNLM"/>
    </source>
</evidence>
<accession>A0A1H6FBZ5</accession>
<reference evidence="1 2" key="1">
    <citation type="submission" date="2016-10" db="EMBL/GenBank/DDBJ databases">
        <authorList>
            <person name="de Groot N.N."/>
        </authorList>
    </citation>
    <scope>NUCLEOTIDE SEQUENCE [LARGE SCALE GENOMIC DNA]</scope>
    <source>
        <strain evidence="1">MBHS1</strain>
    </source>
</reference>
<dbReference type="RefSeq" id="WP_103920567.1">
    <property type="nucleotide sequence ID" value="NZ_FMSV02000508.1"/>
</dbReference>
<gene>
    <name evidence="1" type="ORF">MBHS_02705</name>
</gene>
<sequence>MPRKLPAPPAREDLIFHRSLSIESLLKIIKNEVVKIPEYRVGSLEYPMPDVVMSGFAMFALKYPSLLQFDKNKDKRRIKYNLRTLYGVNHAPCDSTLREVCDEVNPEYLCPVFTKIIQQAHTEGALDAYSHLDGYLLSMDGTGYFSSGSVSCPHCCEKHHRNGKIEYYHQLMGAAIVHPDKAQVFPLFPEAITQQDGATKNDCESNAAKRLLPAINQALPGMRFIVLQDAIGADGPNIKMIKNHGNSYIITVTADDQVSLYNNVLQRFSQNEGNEFEITGDDGVTRGYRFINGVALNKTHPDILVNFLDYWEYKDEKQIYSHQWITDIELTRENVNAVMRAGRARWKVENETFNTLKNLGYNLEHNYGHGKQYLSTTFATLMMLAFLVDQVQEHVCVLFRAARNMFYSRKALWEEMRGLFRGFFIKCWEDFWLGIIFEWGGGEPAIPALACKITPIFNA</sequence>